<dbReference type="CDD" id="cd03024">
    <property type="entry name" value="DsbA_FrnE"/>
    <property type="match status" value="1"/>
</dbReference>
<comment type="caution">
    <text evidence="2">The sequence shown here is derived from an EMBL/GenBank/DDBJ whole genome shotgun (WGS) entry which is preliminary data.</text>
</comment>
<sequence>MSLPVTLDVVVDVVCPWCFLGKRRLDAALAGLPDVAATVRYRPFQLDPDLPAEGVERQAYMKAKFGDLGRVDEIHRRLVDMGADVGIAFAFDRIERTPNTLDAHRLIRWAAAEGKGEAMVERLFALYFEEGEDIGDTAVLAAAAEAVGLDGAEIRDRLDAGEDREAVAAEVAEASRIGVTGVPFTILAGKYGLSGAQSTEVFADAIGRVATGG</sequence>
<dbReference type="Gene3D" id="3.40.30.10">
    <property type="entry name" value="Glutaredoxin"/>
    <property type="match status" value="1"/>
</dbReference>
<dbReference type="GO" id="GO:0016853">
    <property type="term" value="F:isomerase activity"/>
    <property type="evidence" value="ECO:0007669"/>
    <property type="project" value="UniProtKB-KW"/>
</dbReference>
<organism evidence="2 3">
    <name type="scientific">Oharaeibacter diazotrophicus</name>
    <dbReference type="NCBI Taxonomy" id="1920512"/>
    <lineage>
        <taxon>Bacteria</taxon>
        <taxon>Pseudomonadati</taxon>
        <taxon>Pseudomonadota</taxon>
        <taxon>Alphaproteobacteria</taxon>
        <taxon>Hyphomicrobiales</taxon>
        <taxon>Pleomorphomonadaceae</taxon>
        <taxon>Oharaeibacter</taxon>
    </lineage>
</organism>
<dbReference type="RefSeq" id="WP_126536580.1">
    <property type="nucleotide sequence ID" value="NZ_BSPM01000008.1"/>
</dbReference>
<evidence type="ECO:0000259" key="1">
    <source>
        <dbReference type="Pfam" id="PF01323"/>
    </source>
</evidence>
<proteinExistence type="predicted"/>
<feature type="domain" description="DSBA-like thioredoxin" evidence="1">
    <location>
        <begin position="6"/>
        <end position="206"/>
    </location>
</feature>
<dbReference type="GO" id="GO:0016491">
    <property type="term" value="F:oxidoreductase activity"/>
    <property type="evidence" value="ECO:0007669"/>
    <property type="project" value="InterPro"/>
</dbReference>
<protein>
    <submittedName>
        <fullName evidence="2">Putative DsbA family dithiol-disulfide isomerase</fullName>
    </submittedName>
</protein>
<dbReference type="AlphaFoldDB" id="A0A4R6RJS6"/>
<name>A0A4R6RJS6_9HYPH</name>
<evidence type="ECO:0000313" key="3">
    <source>
        <dbReference type="Proteomes" id="UP000294547"/>
    </source>
</evidence>
<dbReference type="PANTHER" id="PTHR13887">
    <property type="entry name" value="GLUTATHIONE S-TRANSFERASE KAPPA"/>
    <property type="match status" value="1"/>
</dbReference>
<dbReference type="InterPro" id="IPR036249">
    <property type="entry name" value="Thioredoxin-like_sf"/>
</dbReference>
<dbReference type="Proteomes" id="UP000294547">
    <property type="component" value="Unassembled WGS sequence"/>
</dbReference>
<dbReference type="OrthoDB" id="9799122at2"/>
<gene>
    <name evidence="2" type="ORF">EDD54_0676</name>
</gene>
<keyword evidence="3" id="KW-1185">Reference proteome</keyword>
<reference evidence="2 3" key="1">
    <citation type="submission" date="2019-03" db="EMBL/GenBank/DDBJ databases">
        <title>Genomic Encyclopedia of Type Strains, Phase IV (KMG-IV): sequencing the most valuable type-strain genomes for metagenomic binning, comparative biology and taxonomic classification.</title>
        <authorList>
            <person name="Goeker M."/>
        </authorList>
    </citation>
    <scope>NUCLEOTIDE SEQUENCE [LARGE SCALE GENOMIC DNA]</scope>
    <source>
        <strain evidence="2 3">DSM 102969</strain>
    </source>
</reference>
<accession>A0A4R6RJS6</accession>
<evidence type="ECO:0000313" key="2">
    <source>
        <dbReference type="EMBL" id="TDP86793.1"/>
    </source>
</evidence>
<dbReference type="SUPFAM" id="SSF52833">
    <property type="entry name" value="Thioredoxin-like"/>
    <property type="match status" value="1"/>
</dbReference>
<dbReference type="EMBL" id="SNXY01000006">
    <property type="protein sequence ID" value="TDP86793.1"/>
    <property type="molecule type" value="Genomic_DNA"/>
</dbReference>
<dbReference type="InterPro" id="IPR001853">
    <property type="entry name" value="DSBA-like_thioredoxin_dom"/>
</dbReference>
<dbReference type="Pfam" id="PF01323">
    <property type="entry name" value="DSBA"/>
    <property type="match status" value="1"/>
</dbReference>
<keyword evidence="2" id="KW-0413">Isomerase</keyword>
<dbReference type="PANTHER" id="PTHR13887:SF41">
    <property type="entry name" value="THIOREDOXIN SUPERFAMILY PROTEIN"/>
    <property type="match status" value="1"/>
</dbReference>